<reference evidence="6 7" key="1">
    <citation type="submission" date="2016-05" db="EMBL/GenBank/DDBJ databases">
        <title>Draft Genome Sequence of Algibacter sp. Strain SK-16 Isolated from the Surface Water of Aburatsubo Inlet.</title>
        <authorList>
            <person name="Wong S.-K."/>
            <person name="Yoshizawa S."/>
            <person name="Nakajima Y."/>
            <person name="Ogura Y."/>
            <person name="Tetsuya H."/>
            <person name="Hamasaki K."/>
        </authorList>
    </citation>
    <scope>NUCLEOTIDE SEQUENCE [LARGE SCALE GENOMIC DNA]</scope>
    <source>
        <strain evidence="6 7">SK-16</strain>
    </source>
</reference>
<organism evidence="6 7">
    <name type="scientific">Flavivirga aquatica</name>
    <dbReference type="NCBI Taxonomy" id="1849968"/>
    <lineage>
        <taxon>Bacteria</taxon>
        <taxon>Pseudomonadati</taxon>
        <taxon>Bacteroidota</taxon>
        <taxon>Flavobacteriia</taxon>
        <taxon>Flavobacteriales</taxon>
        <taxon>Flavobacteriaceae</taxon>
        <taxon>Flavivirga</taxon>
    </lineage>
</organism>
<dbReference type="InterPro" id="IPR052595">
    <property type="entry name" value="LRRC69/RLP"/>
</dbReference>
<dbReference type="InterPro" id="IPR018247">
    <property type="entry name" value="EF_Hand_1_Ca_BS"/>
</dbReference>
<evidence type="ECO:0000256" key="1">
    <source>
        <dbReference type="ARBA" id="ARBA00022614"/>
    </source>
</evidence>
<dbReference type="Pfam" id="PF00560">
    <property type="entry name" value="LRR_1"/>
    <property type="match status" value="7"/>
</dbReference>
<feature type="region of interest" description="Disordered" evidence="4">
    <location>
        <begin position="1239"/>
        <end position="1260"/>
    </location>
</feature>
<feature type="domain" description="Immunoglobulin" evidence="5">
    <location>
        <begin position="482"/>
        <end position="562"/>
    </location>
</feature>
<dbReference type="InterPro" id="IPR013210">
    <property type="entry name" value="LRR_N_plant-typ"/>
</dbReference>
<sequence length="1946" mass="218125">MPQEERQALIDLYNATKGDKWNNTIEGDKPWLINETSSLVSDWYGVTVVDGKVIEVNLNNNILEGEIQSSINNLLHLTVLNLGDNQLSGSIPSSIGGLHMLITLILENNKLTEELPVALGSLANLVTLKLGGNNLKKEIPISFCNLLNLQELDLSNNQITGKLIPEFAFLKSLVRLDVRNNQLEGMIPQGLQTLSNLEFVGLSDNSFKGKLPLGFRSLSNLQELLFENNQFIFSDFEDLHKDFKAKLTNYVYVPQANVDEIESKSVTVRSSIILSTKLSSDNNTYVWYKDGERIPSTGNEIVINEAEVEDAGEYYFGAINSTIENLELIRNKITLIVKENCSVPSSQRQALFDLFNATGGKNWINYKDGNQAWDISNPDSKVCDWYGVTVEDEKITGLNLSGNNLEGMLPDTLGDLVNLETLNVSNNKIIGDVPTSISQIPVLATLNIENNQLVFRNIETDFTTYTNLTNFTYTPQDLVDVEEVMVVEPTKSITLKNNVLTSENNRYQWLKNGLPIDGANDEEYIITNANAAKDAGMYSFVATNTIVDNLEIKRRIIKVEVKDSSSVDCKVSLEEKQALIDLYIATGGPEWTNNTNWLTDKPVCEWFGVHVENNQIKELSLVNNNLVGSIPKQIENLKYVTILSLVFNKDLIGPIPPELEKLQFLNELNLSNNALTGSIPSFTSSSISTLFFHNNKLSGTIPDLTGLENLEELEIQENAFIFKDLENKLSGYPDGVFLYTPQDKVDKEETRIVRIEGSIVLTSSVLMSDNNRYQWYKKVNDVYEIIVGATNKDYTINNVVAEDAGEYIFKATNETIDNLELERNPITLQIVAADACDVSETEREALVKLYQATDGANWTNTKANNQPWLINDPDSKVCDWYGVTVGSEVIVTEVSLSNNNLRGEIPDQLEQLINLTTLNLEENLLTGAYPLAVNELIALEVLNLSKNTYVGEISENIGALINLKTLDLGDNRFAGAIPNSIGNLTDLVNLDLSANKLQETIPSNLWSLYNLKTIKLQENRLTGGISSDIGNLPLLEVFWCSNNNFSGAIPQTIRLDNTPNLYSIHLDHNYFSGDLPQLIPNLSLPNTSVQINNNAFIFNDFELEFPAYKTQLDNFTYIPQDFVDQNEIRYIELGEPTILTSMELVSDNNEYKWYKSSPGGIFEIIPDATSKDYTLTITDAVDFGSQYRFIATNTVVDSLKLTRRTITILEYKDTDGDGTPDHIDKDDDDDGCLDILEIENGSDPLDPNDNNCPTDPDGEVSNPEDYTFCESLATISIGNLAVPNGGRVALWFDNEADTTPIPEEEELFKSQILWAEVDGVPQKVAVPLKINEGAPGIFETVNEDGVIIDESFQAFPTKAHATIGDLKITPSVGITWYASPTSTTVLSNDMLLEDGKSYYASLNGHPCRFEVEVFIGIKDVFADGIQYFCASNSPTLQSVDVVKTYLDGEIRWYNAETGGGALPETTVLVNGTTYYVTEFYEGDESELRMPVEVVVYDIQFSEYLKKDQYIFAKDGVIPTIANLIAQDDTIKWYAAPEGGTPYAPTTSLISGHTYYAAQVNSKETCESDTRLAVRVYVKNEEPPILVGCEKFKPQPGDRYVVSGWVREQGISEDFRETRNFIADKPSSDRLLELLNHLVKDFVLNEEPRKAIRFVEENYIPDIENKVYDAILPYVIDGPTDNLAIYNFKYVTEGRSEYGYKRTIGFQFSFSPEAKGDDFDFKYVTPAYEGGVNPQRYPIFNNPSLKIEFTGFVANGNTLEVVSKFSIDTKAGDGLLNNNKPDYKTVFNNIALTHDFITYKSDPDYQVQNYMNSLIEVVYENEEGEVLDLDTQYKVAFKPKGAIIDGWQRISTDFFVPSEAAFMNIVLKNTSGEDINSYFDDIRMHPFKSNIKTFVYDPKTQRLQSELDENNYATFYEYDKEGGLVRVKKETERGIYTIQETRSNNSK</sequence>
<keyword evidence="1" id="KW-0433">Leucine-rich repeat</keyword>
<name>A0A1E5TCN7_9FLAO</name>
<proteinExistence type="predicted"/>
<keyword evidence="7" id="KW-1185">Reference proteome</keyword>
<dbReference type="FunFam" id="3.80.10.10:FF:000383">
    <property type="entry name" value="Leucine-rich repeat receptor protein kinase EMS1"/>
    <property type="match status" value="1"/>
</dbReference>
<dbReference type="STRING" id="1849968.A8C32_10390"/>
<protein>
    <recommendedName>
        <fullName evidence="5">Immunoglobulin domain-containing protein</fullName>
    </recommendedName>
</protein>
<dbReference type="InterPro" id="IPR000225">
    <property type="entry name" value="Armadillo"/>
</dbReference>
<dbReference type="Proteomes" id="UP000095713">
    <property type="component" value="Unassembled WGS sequence"/>
</dbReference>
<dbReference type="InterPro" id="IPR032675">
    <property type="entry name" value="LRR_dom_sf"/>
</dbReference>
<dbReference type="PROSITE" id="PS50176">
    <property type="entry name" value="ARM_REPEAT"/>
    <property type="match status" value="1"/>
</dbReference>
<dbReference type="SUPFAM" id="SSF48726">
    <property type="entry name" value="Immunoglobulin"/>
    <property type="match status" value="2"/>
</dbReference>
<feature type="domain" description="Immunoglobulin" evidence="5">
    <location>
        <begin position="748"/>
        <end position="831"/>
    </location>
</feature>
<dbReference type="InterPro" id="IPR036179">
    <property type="entry name" value="Ig-like_dom_sf"/>
</dbReference>
<dbReference type="EMBL" id="MDJD01000007">
    <property type="protein sequence ID" value="OEK09134.1"/>
    <property type="molecule type" value="Genomic_DNA"/>
</dbReference>
<evidence type="ECO:0000256" key="3">
    <source>
        <dbReference type="ARBA" id="ARBA00023136"/>
    </source>
</evidence>
<evidence type="ECO:0000256" key="4">
    <source>
        <dbReference type="SAM" id="MobiDB-lite"/>
    </source>
</evidence>
<evidence type="ECO:0000256" key="2">
    <source>
        <dbReference type="ARBA" id="ARBA00022737"/>
    </source>
</evidence>
<gene>
    <name evidence="6" type="ORF">A8C32_10390</name>
</gene>
<dbReference type="InterPro" id="IPR044023">
    <property type="entry name" value="Ig_7"/>
</dbReference>
<evidence type="ECO:0000259" key="5">
    <source>
        <dbReference type="SMART" id="SM00409"/>
    </source>
</evidence>
<dbReference type="PROSITE" id="PS51450">
    <property type="entry name" value="LRR"/>
    <property type="match status" value="1"/>
</dbReference>
<dbReference type="FunFam" id="3.80.10.10:FF:000095">
    <property type="entry name" value="LRR receptor-like serine/threonine-protein kinase GSO1"/>
    <property type="match status" value="1"/>
</dbReference>
<dbReference type="PANTHER" id="PTHR48057">
    <property type="entry name" value="LEUCINE-RICH REPEAT SERINE/THREONINE-PROTEIN KINASE 1"/>
    <property type="match status" value="1"/>
</dbReference>
<keyword evidence="2" id="KW-0677">Repeat</keyword>
<dbReference type="SMART" id="SM00409">
    <property type="entry name" value="IG"/>
    <property type="match status" value="3"/>
</dbReference>
<feature type="compositionally biased region" description="Low complexity" evidence="4">
    <location>
        <begin position="1243"/>
        <end position="1255"/>
    </location>
</feature>
<keyword evidence="3" id="KW-0472">Membrane</keyword>
<evidence type="ECO:0000313" key="6">
    <source>
        <dbReference type="EMBL" id="OEK09134.1"/>
    </source>
</evidence>
<dbReference type="InterPro" id="IPR003591">
    <property type="entry name" value="Leu-rich_rpt_typical-subtyp"/>
</dbReference>
<dbReference type="InterPro" id="IPR001611">
    <property type="entry name" value="Leu-rich_rpt"/>
</dbReference>
<dbReference type="InterPro" id="IPR003599">
    <property type="entry name" value="Ig_sub"/>
</dbReference>
<dbReference type="SMART" id="SM00365">
    <property type="entry name" value="LRR_SD22"/>
    <property type="match status" value="9"/>
</dbReference>
<dbReference type="Pfam" id="PF19081">
    <property type="entry name" value="Ig_7"/>
    <property type="match status" value="1"/>
</dbReference>
<feature type="domain" description="Immunoglobulin" evidence="5">
    <location>
        <begin position="261"/>
        <end position="338"/>
    </location>
</feature>
<evidence type="ECO:0000313" key="7">
    <source>
        <dbReference type="Proteomes" id="UP000095713"/>
    </source>
</evidence>
<dbReference type="Pfam" id="PF13855">
    <property type="entry name" value="LRR_8"/>
    <property type="match status" value="1"/>
</dbReference>
<dbReference type="InterPro" id="IPR013783">
    <property type="entry name" value="Ig-like_fold"/>
</dbReference>
<dbReference type="Gene3D" id="2.60.40.10">
    <property type="entry name" value="Immunoglobulins"/>
    <property type="match status" value="3"/>
</dbReference>
<dbReference type="SUPFAM" id="SSF52058">
    <property type="entry name" value="L domain-like"/>
    <property type="match status" value="2"/>
</dbReference>
<dbReference type="Pfam" id="PF08263">
    <property type="entry name" value="LRRNT_2"/>
    <property type="match status" value="3"/>
</dbReference>
<comment type="caution">
    <text evidence="6">The sequence shown here is derived from an EMBL/GenBank/DDBJ whole genome shotgun (WGS) entry which is preliminary data.</text>
</comment>
<accession>A0A1E5TCN7</accession>
<dbReference type="PROSITE" id="PS00018">
    <property type="entry name" value="EF_HAND_1"/>
    <property type="match status" value="1"/>
</dbReference>
<dbReference type="Gene3D" id="3.80.10.10">
    <property type="entry name" value="Ribonuclease Inhibitor"/>
    <property type="match status" value="5"/>
</dbReference>
<dbReference type="SMART" id="SM00369">
    <property type="entry name" value="LRR_TYP"/>
    <property type="match status" value="10"/>
</dbReference>
<dbReference type="SUPFAM" id="SSF52047">
    <property type="entry name" value="RNI-like"/>
    <property type="match status" value="1"/>
</dbReference>